<gene>
    <name evidence="1" type="primary">lptD</name>
    <name evidence="3" type="ORF">M2319_003518</name>
</gene>
<dbReference type="InterPro" id="IPR020889">
    <property type="entry name" value="LipoPS_assembly_LptD"/>
</dbReference>
<name>A0ABT3HFI5_9HYPH</name>
<protein>
    <recommendedName>
        <fullName evidence="1">LPS-assembly protein LptD</fullName>
    </recommendedName>
</protein>
<evidence type="ECO:0000313" key="3">
    <source>
        <dbReference type="EMBL" id="MCW2309167.1"/>
    </source>
</evidence>
<dbReference type="PANTHER" id="PTHR30189:SF1">
    <property type="entry name" value="LPS-ASSEMBLY PROTEIN LPTD"/>
    <property type="match status" value="1"/>
</dbReference>
<dbReference type="Gene3D" id="2.60.450.10">
    <property type="entry name" value="Lipopolysaccharide (LPS) transport protein A like domain"/>
    <property type="match status" value="1"/>
</dbReference>
<proteinExistence type="inferred from homology"/>
<comment type="subunit">
    <text evidence="1">Component of the lipopolysaccharide transport and assembly complex.</text>
</comment>
<feature type="chain" id="PRO_5044946952" description="LPS-assembly protein LptD" evidence="1">
    <location>
        <begin position="28"/>
        <end position="806"/>
    </location>
</feature>
<accession>A0ABT3HFI5</accession>
<dbReference type="InterPro" id="IPR007543">
    <property type="entry name" value="LptD_C"/>
</dbReference>
<evidence type="ECO:0000313" key="4">
    <source>
        <dbReference type="Proteomes" id="UP001209755"/>
    </source>
</evidence>
<comment type="function">
    <text evidence="1">Involved in the assembly of lipopolysaccharide (LPS) at the surface of the outer membrane.</text>
</comment>
<dbReference type="EMBL" id="JAOQNS010000011">
    <property type="protein sequence ID" value="MCW2309167.1"/>
    <property type="molecule type" value="Genomic_DNA"/>
</dbReference>
<dbReference type="HAMAP" id="MF_01411">
    <property type="entry name" value="LPS_assembly_LptD"/>
    <property type="match status" value="1"/>
</dbReference>
<dbReference type="Pfam" id="PF04453">
    <property type="entry name" value="LptD"/>
    <property type="match status" value="1"/>
</dbReference>
<comment type="caution">
    <text evidence="3">The sequence shown here is derived from an EMBL/GenBank/DDBJ whole genome shotgun (WGS) entry which is preliminary data.</text>
</comment>
<dbReference type="Proteomes" id="UP001209755">
    <property type="component" value="Unassembled WGS sequence"/>
</dbReference>
<feature type="signal peptide" evidence="1">
    <location>
        <begin position="1"/>
        <end position="27"/>
    </location>
</feature>
<organism evidence="3 4">
    <name type="scientific">Rhodobium gokarnense</name>
    <dbReference type="NCBI Taxonomy" id="364296"/>
    <lineage>
        <taxon>Bacteria</taxon>
        <taxon>Pseudomonadati</taxon>
        <taxon>Pseudomonadota</taxon>
        <taxon>Alphaproteobacteria</taxon>
        <taxon>Hyphomicrobiales</taxon>
        <taxon>Rhodobiaceae</taxon>
        <taxon>Rhodobium</taxon>
    </lineage>
</organism>
<keyword evidence="1" id="KW-0732">Signal</keyword>
<keyword evidence="1" id="KW-0472">Membrane</keyword>
<dbReference type="RefSeq" id="WP_264602758.1">
    <property type="nucleotide sequence ID" value="NZ_JAOQNS010000011.1"/>
</dbReference>
<comment type="subcellular location">
    <subcellularLocation>
        <location evidence="1">Cell outer membrane</location>
    </subcellularLocation>
</comment>
<keyword evidence="1" id="KW-0998">Cell outer membrane</keyword>
<evidence type="ECO:0000256" key="1">
    <source>
        <dbReference type="HAMAP-Rule" id="MF_01411"/>
    </source>
</evidence>
<keyword evidence="4" id="KW-1185">Reference proteome</keyword>
<feature type="domain" description="LptD C-terminal" evidence="2">
    <location>
        <begin position="303"/>
        <end position="735"/>
    </location>
</feature>
<reference evidence="4" key="1">
    <citation type="submission" date="2023-07" db="EMBL/GenBank/DDBJ databases">
        <title>Genome sequencing of Purple Non-Sulfur Bacteria from various extreme environments.</title>
        <authorList>
            <person name="Mayer M."/>
        </authorList>
    </citation>
    <scope>NUCLEOTIDE SEQUENCE [LARGE SCALE GENOMIC DNA]</scope>
    <source>
        <strain evidence="4">DSM 17935</strain>
    </source>
</reference>
<dbReference type="InterPro" id="IPR050218">
    <property type="entry name" value="LptD"/>
</dbReference>
<dbReference type="PANTHER" id="PTHR30189">
    <property type="entry name" value="LPS-ASSEMBLY PROTEIN"/>
    <property type="match status" value="1"/>
</dbReference>
<sequence length="806" mass="89740" precursor="true">MSRLRTLLLASVALISAAALPVSVTLAQVSTIQEFIDKPSDAEVASDMLVEADELIYDFDNDRVSAVGNVQIYYRGFTLEAGRVTLDRRTNRLIAEGGARLVEPTGNTIEAETINLNDSFRDGFISSLRVRTIERTCFAAEKATRSEGETTVFEDGIYTAYPECVGKDGKPPLWRIKAKKIIHKQSEKMVYYEGARLEFWGTPIAYLPFLSHPDPSVKQKSGLLVPSYVHSDELGFGVTIPYHYVIAPNMDVTFAATPLWRQGLFVQGEWRHRTLNGMYSVNAAGIRQRDPGAFSGTSGDRDFRGSVRTLGEFNINPRWKWGWDVTAVTDRGFIKDYSRENKNDDEAVSSLYLRGIGGRSYFDLSTYKFQVFQEEGTGRNGRTGKNWRNPAAFSQPWRDLQDKQPVVHPVLDYSTVFGKPVAGGELKLGANLTSLTRDTTDAYTVLKKSGGRLTRFRGVSGTFTRTTVEAEWRREIIEPTMGHVVTPFIAFQGDMFNLSNADHNVRRHTRATALTNPAVEPFSNDDAVFRAMPAVGLDYRWPFLISSDWGNQVISPRAQIVSRPDETSIGKLPNEDAQSLVFDDTTLFDRDKFSGFDRTEGGTRANVGLEYNIHAKDGGYISMLAGQSFHLAGRNSYAAPDILNTGAESGLQGDQSDYVGRIYLDTSRGLLIGARGRFDKDDLDPARTELQATAFAGPVVSTVTYAYLRQQPESGILDDREEIQNATNLRVAENWRLFGALRYDLNNRTLVSDGAGIAYDDEGFSMSLAYAQDRSRYDGDPVDRTIFFRFGLRTIGDGQVSTDTLD</sequence>
<evidence type="ECO:0000259" key="2">
    <source>
        <dbReference type="Pfam" id="PF04453"/>
    </source>
</evidence>
<comment type="caution">
    <text evidence="1">Lacks conserved residue(s) required for the propagation of feature annotation.</text>
</comment>
<comment type="similarity">
    <text evidence="1">Belongs to the LptD family.</text>
</comment>